<keyword evidence="9" id="KW-0472">Membrane</keyword>
<dbReference type="AlphaFoldDB" id="A0A067C982"/>
<comment type="similarity">
    <text evidence="1 9">Belongs to the small Tim family.</text>
</comment>
<dbReference type="Gene3D" id="1.10.287.810">
    <property type="entry name" value="Mitochondrial import inner membrane translocase subunit tim13 like domains"/>
    <property type="match status" value="1"/>
</dbReference>
<keyword evidence="3" id="KW-0479">Metal-binding</keyword>
<dbReference type="OMA" id="CYTRCLH"/>
<evidence type="ECO:0000256" key="3">
    <source>
        <dbReference type="ARBA" id="ARBA00022723"/>
    </source>
</evidence>
<keyword evidence="12" id="KW-1185">Reference proteome</keyword>
<dbReference type="GO" id="GO:0045039">
    <property type="term" value="P:protein insertion into mitochondrial inner membrane"/>
    <property type="evidence" value="ECO:0007669"/>
    <property type="project" value="UniProtKB-ARBA"/>
</dbReference>
<reference evidence="11 12" key="1">
    <citation type="journal article" date="2013" name="PLoS Genet.">
        <title>Distinctive expansion of potential virulence genes in the genome of the oomycete fish pathogen Saprolegnia parasitica.</title>
        <authorList>
            <person name="Jiang R.H."/>
            <person name="de Bruijn I."/>
            <person name="Haas B.J."/>
            <person name="Belmonte R."/>
            <person name="Lobach L."/>
            <person name="Christie J."/>
            <person name="van den Ackerveken G."/>
            <person name="Bottin A."/>
            <person name="Bulone V."/>
            <person name="Diaz-Moreno S.M."/>
            <person name="Dumas B."/>
            <person name="Fan L."/>
            <person name="Gaulin E."/>
            <person name="Govers F."/>
            <person name="Grenville-Briggs L.J."/>
            <person name="Horner N.R."/>
            <person name="Levin J.Z."/>
            <person name="Mammella M."/>
            <person name="Meijer H.J."/>
            <person name="Morris P."/>
            <person name="Nusbaum C."/>
            <person name="Oome S."/>
            <person name="Phillips A.J."/>
            <person name="van Rooyen D."/>
            <person name="Rzeszutek E."/>
            <person name="Saraiva M."/>
            <person name="Secombes C.J."/>
            <person name="Seidl M.F."/>
            <person name="Snel B."/>
            <person name="Stassen J.H."/>
            <person name="Sykes S."/>
            <person name="Tripathy S."/>
            <person name="van den Berg H."/>
            <person name="Vega-Arreguin J.C."/>
            <person name="Wawra S."/>
            <person name="Young S.K."/>
            <person name="Zeng Q."/>
            <person name="Dieguez-Uribeondo J."/>
            <person name="Russ C."/>
            <person name="Tyler B.M."/>
            <person name="van West P."/>
        </authorList>
    </citation>
    <scope>NUCLEOTIDE SEQUENCE [LARGE SCALE GENOMIC DNA]</scope>
    <source>
        <strain evidence="11 12">CBS 223.65</strain>
    </source>
</reference>
<name>A0A067C982_SAPPC</name>
<keyword evidence="5 9" id="KW-0653">Protein transport</keyword>
<evidence type="ECO:0000313" key="11">
    <source>
        <dbReference type="EMBL" id="KDO27324.1"/>
    </source>
</evidence>
<evidence type="ECO:0000256" key="7">
    <source>
        <dbReference type="ARBA" id="ARBA00023128"/>
    </source>
</evidence>
<evidence type="ECO:0000256" key="2">
    <source>
        <dbReference type="ARBA" id="ARBA00022448"/>
    </source>
</evidence>
<evidence type="ECO:0000256" key="4">
    <source>
        <dbReference type="ARBA" id="ARBA00022833"/>
    </source>
</evidence>
<dbReference type="GeneID" id="24129840"/>
<sequence length="113" mass="12831">MSTGFWASIFRQCPDIDRRKMNFPGLGAPAQQQQGPSPVAMAKVEMAMYTDLFNRMAEMCFKKCNYRFHDADLNVGEMSCVDRCVGKYMQAHHQVGETMQRVQNSMMAGNPPQ</sequence>
<dbReference type="EMBL" id="KK583218">
    <property type="protein sequence ID" value="KDO27324.1"/>
    <property type="molecule type" value="Genomic_DNA"/>
</dbReference>
<dbReference type="KEGG" id="spar:SPRG_07572"/>
<dbReference type="GO" id="GO:0005743">
    <property type="term" value="C:mitochondrial inner membrane"/>
    <property type="evidence" value="ECO:0007669"/>
    <property type="project" value="UniProtKB-SubCell"/>
</dbReference>
<dbReference type="SUPFAM" id="SSF144122">
    <property type="entry name" value="Tim10-like"/>
    <property type="match status" value="1"/>
</dbReference>
<proteinExistence type="inferred from homology"/>
<keyword evidence="9" id="KW-0999">Mitochondrion inner membrane</keyword>
<evidence type="ECO:0000256" key="8">
    <source>
        <dbReference type="ARBA" id="ARBA00023157"/>
    </source>
</evidence>
<evidence type="ECO:0000259" key="10">
    <source>
        <dbReference type="Pfam" id="PF02953"/>
    </source>
</evidence>
<evidence type="ECO:0000256" key="1">
    <source>
        <dbReference type="ARBA" id="ARBA00006720"/>
    </source>
</evidence>
<dbReference type="STRING" id="695850.A0A067C982"/>
<dbReference type="Pfam" id="PF02953">
    <property type="entry name" value="zf-Tim10_DDP"/>
    <property type="match status" value="1"/>
</dbReference>
<protein>
    <recommendedName>
        <fullName evidence="9">Mitochondrial import inner membrane translocase subunit</fullName>
    </recommendedName>
</protein>
<dbReference type="PANTHER" id="PTHR11038:SF16">
    <property type="entry name" value="MITOCHONDRIAL IMPORT INNER MEMBRANE TRANSLOCASE SUBUNIT TIM10"/>
    <property type="match status" value="1"/>
</dbReference>
<dbReference type="Proteomes" id="UP000030745">
    <property type="component" value="Unassembled WGS sequence"/>
</dbReference>
<dbReference type="RefSeq" id="XP_012202096.1">
    <property type="nucleotide sequence ID" value="XM_012346706.1"/>
</dbReference>
<evidence type="ECO:0000313" key="12">
    <source>
        <dbReference type="Proteomes" id="UP000030745"/>
    </source>
</evidence>
<keyword evidence="2 9" id="KW-0813">Transport</keyword>
<dbReference type="OrthoDB" id="274922at2759"/>
<comment type="domain">
    <text evidence="9">The twin CX3C motif contains 4 conserved Cys residues that form 2 disulfide bonds in the mitochondrial intermembrane space.</text>
</comment>
<accession>A0A067C982</accession>
<organism evidence="11 12">
    <name type="scientific">Saprolegnia parasitica (strain CBS 223.65)</name>
    <dbReference type="NCBI Taxonomy" id="695850"/>
    <lineage>
        <taxon>Eukaryota</taxon>
        <taxon>Sar</taxon>
        <taxon>Stramenopiles</taxon>
        <taxon>Oomycota</taxon>
        <taxon>Saprolegniomycetes</taxon>
        <taxon>Saprolegniales</taxon>
        <taxon>Saprolegniaceae</taxon>
        <taxon>Saprolegnia</taxon>
    </lineage>
</organism>
<keyword evidence="4" id="KW-0862">Zinc</keyword>
<keyword evidence="8 9" id="KW-1015">Disulfide bond</keyword>
<comment type="subunit">
    <text evidence="9">Heterohexamer.</text>
</comment>
<dbReference type="PANTHER" id="PTHR11038">
    <property type="entry name" value="MITOCHONDRIAL IMPORT INNER MEMBRANE TRANSLOCASE SUBUNIT TIM10"/>
    <property type="match status" value="1"/>
</dbReference>
<keyword evidence="7 9" id="KW-0496">Mitochondrion</keyword>
<evidence type="ECO:0000256" key="9">
    <source>
        <dbReference type="RuleBase" id="RU367043"/>
    </source>
</evidence>
<dbReference type="GO" id="GO:0046872">
    <property type="term" value="F:metal ion binding"/>
    <property type="evidence" value="ECO:0007669"/>
    <property type="project" value="UniProtKB-KW"/>
</dbReference>
<gene>
    <name evidence="11" type="ORF">SPRG_07572</name>
</gene>
<evidence type="ECO:0000256" key="5">
    <source>
        <dbReference type="ARBA" id="ARBA00022927"/>
    </source>
</evidence>
<keyword evidence="9" id="KW-0143">Chaperone</keyword>
<evidence type="ECO:0000256" key="6">
    <source>
        <dbReference type="ARBA" id="ARBA00023010"/>
    </source>
</evidence>
<dbReference type="InterPro" id="IPR004217">
    <property type="entry name" value="Tim10-like"/>
</dbReference>
<keyword evidence="6 9" id="KW-0811">Translocation</keyword>
<dbReference type="InterPro" id="IPR035427">
    <property type="entry name" value="Tim10-like_dom_sf"/>
</dbReference>
<dbReference type="VEuPathDB" id="FungiDB:SPRG_07572"/>
<comment type="function">
    <text evidence="9">Mitochondrial intermembrane chaperone that participates in the import and insertion of some multi-pass transmembrane proteins into the mitochondrial inner membrane. Also required for the transfer of beta-barrel precursors from the TOM complex to the sorting and assembly machinery (SAM complex) of the outer membrane. Acts as a chaperone-like protein that protects the hydrophobic precursors from aggregation and guide them through the mitochondrial intermembrane space.</text>
</comment>
<dbReference type="GO" id="GO:0015031">
    <property type="term" value="P:protein transport"/>
    <property type="evidence" value="ECO:0007669"/>
    <property type="project" value="UniProtKB-KW"/>
</dbReference>
<comment type="subcellular location">
    <subcellularLocation>
        <location evidence="9">Mitochondrion inner membrane</location>
        <topology evidence="9">Peripheral membrane protein</topology>
        <orientation evidence="9">Intermembrane side</orientation>
    </subcellularLocation>
</comment>
<feature type="domain" description="Tim10-like" evidence="10">
    <location>
        <begin position="40"/>
        <end position="100"/>
    </location>
</feature>